<name>A0A158ANC5_9BURK</name>
<keyword evidence="6" id="KW-1185">Reference proteome</keyword>
<feature type="domain" description="Type VI secretion system IcmF C-terminal" evidence="2">
    <location>
        <begin position="1038"/>
        <end position="1136"/>
    </location>
</feature>
<feature type="transmembrane region" description="Helical" evidence="1">
    <location>
        <begin position="26"/>
        <end position="47"/>
    </location>
</feature>
<proteinExistence type="predicted"/>
<dbReference type="PANTHER" id="PTHR36153:SF1">
    <property type="entry name" value="TYPE VI SECRETION SYSTEM COMPONENT TSSM1"/>
    <property type="match status" value="1"/>
</dbReference>
<accession>A0A158ANC5</accession>
<dbReference type="PANTHER" id="PTHR36153">
    <property type="entry name" value="INNER MEMBRANE PROTEIN-RELATED"/>
    <property type="match status" value="1"/>
</dbReference>
<dbReference type="EMBL" id="FCOJ02000015">
    <property type="protein sequence ID" value="SAK59334.1"/>
    <property type="molecule type" value="Genomic_DNA"/>
</dbReference>
<feature type="domain" description="IcmF-related" evidence="3">
    <location>
        <begin position="448"/>
        <end position="765"/>
    </location>
</feature>
<evidence type="ECO:0000259" key="3">
    <source>
        <dbReference type="Pfam" id="PF06761"/>
    </source>
</evidence>
<keyword evidence="1" id="KW-0812">Transmembrane</keyword>
<evidence type="ECO:0000259" key="4">
    <source>
        <dbReference type="Pfam" id="PF21070"/>
    </source>
</evidence>
<feature type="domain" description="Type VI secretion system component TssM1 helical" evidence="4">
    <location>
        <begin position="925"/>
        <end position="1030"/>
    </location>
</feature>
<protein>
    <submittedName>
        <fullName evidence="5">ImcF domain-containing protein</fullName>
    </submittedName>
</protein>
<reference evidence="5" key="1">
    <citation type="submission" date="2016-01" db="EMBL/GenBank/DDBJ databases">
        <authorList>
            <person name="Peeters C."/>
        </authorList>
    </citation>
    <scope>NUCLEOTIDE SEQUENCE [LARGE SCALE GENOMIC DNA]</scope>
    <source>
        <strain evidence="5">LMG 29325</strain>
    </source>
</reference>
<dbReference type="AlphaFoldDB" id="A0A158ANC5"/>
<dbReference type="RefSeq" id="WP_086967666.1">
    <property type="nucleotide sequence ID" value="NZ_FCOJ02000015.1"/>
</dbReference>
<comment type="caution">
    <text evidence="5">The sequence shown here is derived from an EMBL/GenBank/DDBJ whole genome shotgun (WGS) entry which is preliminary data.</text>
</comment>
<gene>
    <name evidence="5" type="ORF">AWB82_02661</name>
</gene>
<organism evidence="5 6">
    <name type="scientific">Caballeronia glebae</name>
    <dbReference type="NCBI Taxonomy" id="1777143"/>
    <lineage>
        <taxon>Bacteria</taxon>
        <taxon>Pseudomonadati</taxon>
        <taxon>Pseudomonadota</taxon>
        <taxon>Betaproteobacteria</taxon>
        <taxon>Burkholderiales</taxon>
        <taxon>Burkholderiaceae</taxon>
        <taxon>Caballeronia</taxon>
    </lineage>
</organism>
<dbReference type="Proteomes" id="UP000054596">
    <property type="component" value="Unassembled WGS sequence"/>
</dbReference>
<sequence>MTTPSSNLKVLDSPASERTESGLLKIWGPTLGAILIAVASATIAWWGRPDFTHLTTLEMRISALLKILGILVTVLAAHFAAILFGLYDKVMALLDGAGNEKQSATIKRDARLQYLRDELRNSFGWRWRSAMPWLMLVGDDALIDAVAPDLKQTGVLRTGEIVLVHASPNGIDAQTWRDQLRRLCRAHPVDAVIPVVRADERSSTDDELPRTLSNLARDLGWAAPVVFLHAIKASGRHQGEFSPVGAFTTVPSRADAQTATDDLNEQLSVLEQTTAHASVVLCARPEPIVWLTQVSQYISAQRERMVTAWRAHCVSKWRRAPLAGVMFAPVFAAPAVPKPVPADQKDIAKDAAEHLAQRAAVAREQPRALQPIWPEIAAHVKPQDGRRVGFYWPNALAALVMVGTIGWCAAMTVSFIGNRSVVHDAQTAMDAALVARPGTPAALRAQLALQQQIDTLEYRQQQGAPWYLRAGLNRNDQILAALWPSYATVAARNLRDPAAHQLEATLTQLAQSRADALPSPEEQQRDYRALKTYLMLAQPQHADAAYLGKQLHAAWPAVTGMSTGEWLDTSQRLASFYASHLRAHPEWRYNASNDLTTAARNMLVNQIGLQNSDDTLYQSVLEQAKGKYADISLATLINGADARGLFTTSQTVPGIYTRAAWDGMIAEAIDKAAKEGRVAADWVLADERAARVPGAALETQQDTDEVKQRLRARYFADYTAAWQAMLNSIQWRRASNLSDAISQLTRLTDAQTSPLIALMKAVEYQAQAGRASQALADTLVRKAQDLIGNKSAATTAPEVNPLDKPFGPLLALMGDDVVTGNGNANGKSNTKTKNAADFSGVSLAHFLTVATTMRLKLQQIATSADAQAMARQMAQAVFQGKLSELTQARDDAALTAASLGSQWSGLGDALFAKPLDVAWQTILQPAAASLNDAWRASVAAPFASTFDGHYPFADTASDASFVELGRYIKPETGLIARFVTTQLAGMLQPQGNAWTPNELAPQALQFDPEFLSALRQLSTLGAQLYAQGDASYRVQIMANPTPEVVRSILTIDQVKIEYFNQRESFTPIVWPGNGRDGQAMLTWESLTAGTCVAFGAVGDWAFLRLLGTAQVKPLDSTNYALTLNQDNGYPLHYVMKTQVGAGPLDLLKLRGFKMPQRIFMVGKGAVYAGAQSLPPLPPEMLR</sequence>
<keyword evidence="1" id="KW-0472">Membrane</keyword>
<evidence type="ECO:0000313" key="6">
    <source>
        <dbReference type="Proteomes" id="UP000054596"/>
    </source>
</evidence>
<keyword evidence="1" id="KW-1133">Transmembrane helix</keyword>
<dbReference type="Pfam" id="PF21070">
    <property type="entry name" value="IcmF_helical"/>
    <property type="match status" value="1"/>
</dbReference>
<dbReference type="OrthoDB" id="9758229at2"/>
<dbReference type="InterPro" id="IPR048677">
    <property type="entry name" value="TssM1_hel"/>
</dbReference>
<dbReference type="InterPro" id="IPR053156">
    <property type="entry name" value="T6SS_TssM-like"/>
</dbReference>
<dbReference type="InterPro" id="IPR010623">
    <property type="entry name" value="IcmF_C"/>
</dbReference>
<dbReference type="STRING" id="1777143.AWB82_02661"/>
<evidence type="ECO:0000313" key="5">
    <source>
        <dbReference type="EMBL" id="SAK59334.1"/>
    </source>
</evidence>
<feature type="transmembrane region" description="Helical" evidence="1">
    <location>
        <begin position="67"/>
        <end position="87"/>
    </location>
</feature>
<evidence type="ECO:0000259" key="2">
    <source>
        <dbReference type="Pfam" id="PF06744"/>
    </source>
</evidence>
<dbReference type="Pfam" id="PF06744">
    <property type="entry name" value="IcmF_C"/>
    <property type="match status" value="1"/>
</dbReference>
<dbReference type="Pfam" id="PF06761">
    <property type="entry name" value="IcmF-related"/>
    <property type="match status" value="1"/>
</dbReference>
<dbReference type="InterPro" id="IPR009612">
    <property type="entry name" value="IcmF-rel"/>
</dbReference>
<evidence type="ECO:0000256" key="1">
    <source>
        <dbReference type="SAM" id="Phobius"/>
    </source>
</evidence>